<evidence type="ECO:0000313" key="8">
    <source>
        <dbReference type="EMBL" id="PRY96595.1"/>
    </source>
</evidence>
<protein>
    <submittedName>
        <fullName evidence="8">Type II secretion system protein F (GspF)</fullName>
    </submittedName>
</protein>
<dbReference type="Pfam" id="PF00482">
    <property type="entry name" value="T2SSF"/>
    <property type="match status" value="1"/>
</dbReference>
<evidence type="ECO:0000259" key="7">
    <source>
        <dbReference type="Pfam" id="PF00482"/>
    </source>
</evidence>
<keyword evidence="9" id="KW-1185">Reference proteome</keyword>
<dbReference type="InterPro" id="IPR042094">
    <property type="entry name" value="T2SS_GspF_sf"/>
</dbReference>
<feature type="transmembrane region" description="Helical" evidence="6">
    <location>
        <begin position="67"/>
        <end position="88"/>
    </location>
</feature>
<feature type="domain" description="Type II secretion system protein GspF" evidence="7">
    <location>
        <begin position="137"/>
        <end position="257"/>
    </location>
</feature>
<dbReference type="EMBL" id="PVTV01000017">
    <property type="protein sequence ID" value="PRY96595.1"/>
    <property type="molecule type" value="Genomic_DNA"/>
</dbReference>
<reference evidence="8 9" key="1">
    <citation type="submission" date="2018-03" db="EMBL/GenBank/DDBJ databases">
        <title>Genomic Encyclopedia of Type Strains, Phase III (KMG-III): the genomes of soil and plant-associated and newly described type strains.</title>
        <authorList>
            <person name="Whitman W."/>
        </authorList>
    </citation>
    <scope>NUCLEOTIDE SEQUENCE [LARGE SCALE GENOMIC DNA]</scope>
    <source>
        <strain evidence="8 9">MWH-P2sevCIIIb</strain>
    </source>
</reference>
<keyword evidence="2" id="KW-1003">Cell membrane</keyword>
<keyword evidence="3 6" id="KW-0812">Transmembrane</keyword>
<dbReference type="PANTHER" id="PTHR35007">
    <property type="entry name" value="INTEGRAL MEMBRANE PROTEIN-RELATED"/>
    <property type="match status" value="1"/>
</dbReference>
<dbReference type="PANTHER" id="PTHR35007:SF2">
    <property type="entry name" value="PILUS ASSEMBLE PROTEIN"/>
    <property type="match status" value="1"/>
</dbReference>
<dbReference type="AlphaFoldDB" id="A0A2T0XCB6"/>
<feature type="transmembrane region" description="Helical" evidence="6">
    <location>
        <begin position="94"/>
        <end position="119"/>
    </location>
</feature>
<evidence type="ECO:0000256" key="3">
    <source>
        <dbReference type="ARBA" id="ARBA00022692"/>
    </source>
</evidence>
<comment type="subcellular location">
    <subcellularLocation>
        <location evidence="1">Cell membrane</location>
        <topology evidence="1">Multi-pass membrane protein</topology>
    </subcellularLocation>
</comment>
<organism evidence="8 9">
    <name type="scientific">Jezberella montanilacus</name>
    <dbReference type="NCBI Taxonomy" id="323426"/>
    <lineage>
        <taxon>Bacteria</taxon>
        <taxon>Pseudomonadati</taxon>
        <taxon>Pseudomonadota</taxon>
        <taxon>Betaproteobacteria</taxon>
        <taxon>Burkholderiales</taxon>
        <taxon>Alcaligenaceae</taxon>
        <taxon>Jezberella</taxon>
    </lineage>
</organism>
<evidence type="ECO:0000256" key="4">
    <source>
        <dbReference type="ARBA" id="ARBA00022989"/>
    </source>
</evidence>
<evidence type="ECO:0000256" key="6">
    <source>
        <dbReference type="SAM" id="Phobius"/>
    </source>
</evidence>
<feature type="transmembrane region" description="Helical" evidence="6">
    <location>
        <begin position="248"/>
        <end position="272"/>
    </location>
</feature>
<sequence length="275" mass="30392">MTMATVGFPSDACDQRSANGRLSQAINGLTRRLRPFMTWGQRSYLERKLRRAGLDEWAPEDLFAIQLGLFVVVILALCLALCVSNISLGEIEPLVIAGAGLMAIVLALMTSLSATALWIDNKHKKLSSQIGRALPSFMDLIAISLSAGLNLSASFQFATHALAESQFKLWCRQILRDVETGRALCQVLQDFSKEIDSPALDYFVVCVHQTDTMGTSLARQISDHATQMREERYMQTEKQSMQAPVKMLLPLAVCIFPCNFLVLGFPILSHILNIG</sequence>
<evidence type="ECO:0000256" key="1">
    <source>
        <dbReference type="ARBA" id="ARBA00004651"/>
    </source>
</evidence>
<evidence type="ECO:0000313" key="9">
    <source>
        <dbReference type="Proteomes" id="UP000238308"/>
    </source>
</evidence>
<dbReference type="GO" id="GO:0005886">
    <property type="term" value="C:plasma membrane"/>
    <property type="evidence" value="ECO:0007669"/>
    <property type="project" value="UniProtKB-SubCell"/>
</dbReference>
<accession>A0A2T0XCB6</accession>
<comment type="caution">
    <text evidence="8">The sequence shown here is derived from an EMBL/GenBank/DDBJ whole genome shotgun (WGS) entry which is preliminary data.</text>
</comment>
<dbReference type="InterPro" id="IPR018076">
    <property type="entry name" value="T2SS_GspF_dom"/>
</dbReference>
<keyword evidence="5 6" id="KW-0472">Membrane</keyword>
<proteinExistence type="predicted"/>
<dbReference type="Proteomes" id="UP000238308">
    <property type="component" value="Unassembled WGS sequence"/>
</dbReference>
<dbReference type="Gene3D" id="1.20.81.30">
    <property type="entry name" value="Type II secretion system (T2SS), domain F"/>
    <property type="match status" value="1"/>
</dbReference>
<keyword evidence="4 6" id="KW-1133">Transmembrane helix</keyword>
<gene>
    <name evidence="8" type="ORF">BCM14_2836</name>
</gene>
<evidence type="ECO:0000256" key="5">
    <source>
        <dbReference type="ARBA" id="ARBA00023136"/>
    </source>
</evidence>
<evidence type="ECO:0000256" key="2">
    <source>
        <dbReference type="ARBA" id="ARBA00022475"/>
    </source>
</evidence>
<name>A0A2T0XCB6_9BURK</name>